<dbReference type="PANTHER" id="PTHR11825">
    <property type="entry name" value="SUBGROUP IIII AMINOTRANSFERASE"/>
    <property type="match status" value="1"/>
</dbReference>
<protein>
    <recommendedName>
        <fullName evidence="12">Branched-chain-amino-acid aminotransferase</fullName>
        <ecNumber evidence="12">2.6.1.42</ecNumber>
    </recommendedName>
</protein>
<keyword evidence="6 13" id="KW-0812">Transmembrane</keyword>
<keyword evidence="8 13" id="KW-1133">Transmembrane helix</keyword>
<proteinExistence type="inferred from homology"/>
<dbReference type="Gene3D" id="3.20.10.10">
    <property type="entry name" value="D-amino Acid Aminotransferase, subunit A, domain 2"/>
    <property type="match status" value="1"/>
</dbReference>
<dbReference type="InterPro" id="IPR005786">
    <property type="entry name" value="B_amino_transII"/>
</dbReference>
<evidence type="ECO:0000256" key="2">
    <source>
        <dbReference type="ARBA" id="ARBA00009320"/>
    </source>
</evidence>
<reference evidence="15 16" key="1">
    <citation type="submission" date="2020-04" db="EMBL/GenBank/DDBJ databases">
        <title>Perkinsus olseni comparative genomics.</title>
        <authorList>
            <person name="Bogema D.R."/>
        </authorList>
    </citation>
    <scope>NUCLEOTIDE SEQUENCE [LARGE SCALE GENOMIC DNA]</scope>
    <source>
        <strain evidence="15 16">ATCC PRA-207</strain>
    </source>
</reference>
<comment type="caution">
    <text evidence="15">The sequence shown here is derived from an EMBL/GenBank/DDBJ whole genome shotgun (WGS) entry which is preliminary data.</text>
</comment>
<dbReference type="GO" id="GO:0004084">
    <property type="term" value="F:branched-chain-amino-acid transaminase activity"/>
    <property type="evidence" value="ECO:0007669"/>
    <property type="project" value="UniProtKB-EC"/>
</dbReference>
<keyword evidence="4 12" id="KW-0028">Amino-acid biosynthesis</keyword>
<comment type="cofactor">
    <cofactor evidence="1 11">
        <name>pyridoxal 5'-phosphate</name>
        <dbReference type="ChEBI" id="CHEBI:597326"/>
    </cofactor>
</comment>
<sequence length="729" mass="78541">MLSRSGRHLFNAAVAKSSSSITSSGSSAVARPPTHHRIDPASIEFTSAPRLSVLPPLDTLEFGKKFSDHMLEIDYNMVTGWAKPRIMPMGDIKVHPASHVLHYAVQCFEGTKVYRVPDGVREFRLSSNIARFANSIRRSAMADLTKEDEKALYELIRELVLVDEHMIPSEPGYSLYLRPTCIGTQATLGVFPPTDAKIFVISSPVGPYYKSGFKPVSLMASTKSVRAWPGSTGAQKVGSNYGPTLLPLREAVEQGYSQILWLLPTDASAEDYFVTEVGTMNLFVALRNSEGIEVVTPPLSDVILPGITRDSALQVLKAEEARHKLKVSERDITINEILRAYEAGNLLEIFGTGTAAIVCPVKLVHFKGKDIHVPVDDQLGAGPICKLVLDVVSAVTIASSIVVSHGLILVGTRCRDGLSSAQVRTSNVDDGLAAEEAAQPQVESACGALFDRARTVTVICLITTCLLATVALWRRSLHFEGPAYRSPGAAGGDDAFTILKPEIIIYSTIAVIGLAALTIAGFVFIAKCLPPSSSGVGRFIRVASPEIILYSCGMVCLYAAAATNLAMPRLFGAIINLVSVPSAMTPLEKRARLNEEALELLICLVLSNLFSGGRAASLSAAGERIVARLRKELFSNLLRQEVAMYDETKSGELTSRLSNDVTTLQDALTVNLSVGVRSLASVIGGTIVLFIISTRLTLMMLSVIPLAAIATMCYARFVGQLSKDYQKEL</sequence>
<keyword evidence="5 12" id="KW-0808">Transferase</keyword>
<gene>
    <name evidence="15" type="primary">BCAT1_5</name>
    <name evidence="15" type="ORF">FOZ63_031862</name>
</gene>
<dbReference type="InterPro" id="IPR043132">
    <property type="entry name" value="BCAT-like_C"/>
</dbReference>
<dbReference type="SUPFAM" id="SSF56752">
    <property type="entry name" value="D-aminoacid aminotransferase-like PLP-dependent enzymes"/>
    <property type="match status" value="1"/>
</dbReference>
<dbReference type="InterPro" id="IPR036038">
    <property type="entry name" value="Aminotransferase-like"/>
</dbReference>
<dbReference type="GO" id="GO:0005524">
    <property type="term" value="F:ATP binding"/>
    <property type="evidence" value="ECO:0007669"/>
    <property type="project" value="InterPro"/>
</dbReference>
<feature type="transmembrane region" description="Helical" evidence="13">
    <location>
        <begin position="674"/>
        <end position="692"/>
    </location>
</feature>
<dbReference type="InterPro" id="IPR001544">
    <property type="entry name" value="Aminotrans_IV"/>
</dbReference>
<keyword evidence="16" id="KW-1185">Reference proteome</keyword>
<dbReference type="Proteomes" id="UP000553632">
    <property type="component" value="Unassembled WGS sequence"/>
</dbReference>
<evidence type="ECO:0000313" key="15">
    <source>
        <dbReference type="EMBL" id="KAF4754905.1"/>
    </source>
</evidence>
<dbReference type="InterPro" id="IPR043131">
    <property type="entry name" value="BCAT-like_N"/>
</dbReference>
<dbReference type="EMBL" id="JABANO010004613">
    <property type="protein sequence ID" value="KAF4754905.1"/>
    <property type="molecule type" value="Genomic_DNA"/>
</dbReference>
<dbReference type="AlphaFoldDB" id="A0A7J6UCI8"/>
<feature type="transmembrane region" description="Helical" evidence="13">
    <location>
        <begin position="698"/>
        <end position="717"/>
    </location>
</feature>
<evidence type="ECO:0000256" key="10">
    <source>
        <dbReference type="ARBA" id="ARBA00023304"/>
    </source>
</evidence>
<dbReference type="Gene3D" id="3.30.470.10">
    <property type="match status" value="1"/>
</dbReference>
<evidence type="ECO:0000259" key="14">
    <source>
        <dbReference type="PROSITE" id="PS50929"/>
    </source>
</evidence>
<comment type="catalytic activity">
    <reaction evidence="12">
        <text>L-valine + 2-oxoglutarate = 3-methyl-2-oxobutanoate + L-glutamate</text>
        <dbReference type="Rhea" id="RHEA:24813"/>
        <dbReference type="ChEBI" id="CHEBI:11851"/>
        <dbReference type="ChEBI" id="CHEBI:16810"/>
        <dbReference type="ChEBI" id="CHEBI:29985"/>
        <dbReference type="ChEBI" id="CHEBI:57762"/>
        <dbReference type="EC" id="2.6.1.42"/>
    </reaction>
</comment>
<evidence type="ECO:0000256" key="7">
    <source>
        <dbReference type="ARBA" id="ARBA00022898"/>
    </source>
</evidence>
<evidence type="ECO:0000256" key="8">
    <source>
        <dbReference type="ARBA" id="ARBA00022989"/>
    </source>
</evidence>
<dbReference type="InterPro" id="IPR018300">
    <property type="entry name" value="Aminotrans_IV_CS"/>
</dbReference>
<dbReference type="PROSITE" id="PS50929">
    <property type="entry name" value="ABC_TM1F"/>
    <property type="match status" value="1"/>
</dbReference>
<evidence type="ECO:0000256" key="13">
    <source>
        <dbReference type="SAM" id="Phobius"/>
    </source>
</evidence>
<dbReference type="GO" id="GO:0009098">
    <property type="term" value="P:L-leucine biosynthetic process"/>
    <property type="evidence" value="ECO:0007669"/>
    <property type="project" value="TreeGrafter"/>
</dbReference>
<dbReference type="InterPro" id="IPR011527">
    <property type="entry name" value="ABC1_TM_dom"/>
</dbReference>
<keyword evidence="10 12" id="KW-0100">Branched-chain amino acid biosynthesis</keyword>
<feature type="domain" description="ABC transmembrane type-1" evidence="14">
    <location>
        <begin position="553"/>
        <end position="729"/>
    </location>
</feature>
<feature type="transmembrane region" description="Helical" evidence="13">
    <location>
        <begin position="547"/>
        <end position="578"/>
    </location>
</feature>
<evidence type="ECO:0000256" key="12">
    <source>
        <dbReference type="RuleBase" id="RU004517"/>
    </source>
</evidence>
<evidence type="ECO:0000256" key="9">
    <source>
        <dbReference type="ARBA" id="ARBA00023136"/>
    </source>
</evidence>
<dbReference type="EC" id="2.6.1.42" evidence="12"/>
<evidence type="ECO:0000256" key="3">
    <source>
        <dbReference type="ARBA" id="ARBA00022576"/>
    </source>
</evidence>
<evidence type="ECO:0000256" key="1">
    <source>
        <dbReference type="ARBA" id="ARBA00001933"/>
    </source>
</evidence>
<dbReference type="GO" id="GO:0140359">
    <property type="term" value="F:ABC-type transporter activity"/>
    <property type="evidence" value="ECO:0007669"/>
    <property type="project" value="InterPro"/>
</dbReference>
<dbReference type="Pfam" id="PF00664">
    <property type="entry name" value="ABC_membrane"/>
    <property type="match status" value="1"/>
</dbReference>
<keyword evidence="9 13" id="KW-0472">Membrane</keyword>
<comment type="catalytic activity">
    <reaction evidence="12">
        <text>L-leucine + 2-oxoglutarate = 4-methyl-2-oxopentanoate + L-glutamate</text>
        <dbReference type="Rhea" id="RHEA:18321"/>
        <dbReference type="ChEBI" id="CHEBI:16810"/>
        <dbReference type="ChEBI" id="CHEBI:17865"/>
        <dbReference type="ChEBI" id="CHEBI:29985"/>
        <dbReference type="ChEBI" id="CHEBI:57427"/>
        <dbReference type="EC" id="2.6.1.42"/>
    </reaction>
</comment>
<evidence type="ECO:0000256" key="5">
    <source>
        <dbReference type="ARBA" id="ARBA00022679"/>
    </source>
</evidence>
<dbReference type="Pfam" id="PF01063">
    <property type="entry name" value="Aminotran_4"/>
    <property type="match status" value="1"/>
</dbReference>
<comment type="catalytic activity">
    <reaction evidence="12">
        <text>L-isoleucine + 2-oxoglutarate = (S)-3-methyl-2-oxopentanoate + L-glutamate</text>
        <dbReference type="Rhea" id="RHEA:24801"/>
        <dbReference type="ChEBI" id="CHEBI:16810"/>
        <dbReference type="ChEBI" id="CHEBI:29985"/>
        <dbReference type="ChEBI" id="CHEBI:35146"/>
        <dbReference type="ChEBI" id="CHEBI:58045"/>
        <dbReference type="EC" id="2.6.1.42"/>
    </reaction>
</comment>
<feature type="transmembrane region" description="Helical" evidence="13">
    <location>
        <begin position="455"/>
        <end position="473"/>
    </location>
</feature>
<name>A0A7J6UCI8_PEROL</name>
<keyword evidence="7 11" id="KW-0663">Pyridoxal phosphate</keyword>
<dbReference type="GO" id="GO:0005739">
    <property type="term" value="C:mitochondrion"/>
    <property type="evidence" value="ECO:0007669"/>
    <property type="project" value="TreeGrafter"/>
</dbReference>
<dbReference type="GO" id="GO:0009099">
    <property type="term" value="P:L-valine biosynthetic process"/>
    <property type="evidence" value="ECO:0007669"/>
    <property type="project" value="TreeGrafter"/>
</dbReference>
<feature type="transmembrane region" description="Helical" evidence="13">
    <location>
        <begin position="503"/>
        <end position="526"/>
    </location>
</feature>
<dbReference type="GO" id="GO:0016020">
    <property type="term" value="C:membrane"/>
    <property type="evidence" value="ECO:0007669"/>
    <property type="project" value="InterPro"/>
</dbReference>
<evidence type="ECO:0000256" key="4">
    <source>
        <dbReference type="ARBA" id="ARBA00022605"/>
    </source>
</evidence>
<comment type="similarity">
    <text evidence="2 12">Belongs to the class-IV pyridoxal-phosphate-dependent aminotransferase family.</text>
</comment>
<evidence type="ECO:0000256" key="11">
    <source>
        <dbReference type="RuleBase" id="RU004516"/>
    </source>
</evidence>
<evidence type="ECO:0000256" key="6">
    <source>
        <dbReference type="ARBA" id="ARBA00022692"/>
    </source>
</evidence>
<feature type="non-terminal residue" evidence="15">
    <location>
        <position position="729"/>
    </location>
</feature>
<dbReference type="InterPro" id="IPR033939">
    <property type="entry name" value="BCAT_family"/>
</dbReference>
<evidence type="ECO:0000313" key="16">
    <source>
        <dbReference type="Proteomes" id="UP000553632"/>
    </source>
</evidence>
<dbReference type="SUPFAM" id="SSF90123">
    <property type="entry name" value="ABC transporter transmembrane region"/>
    <property type="match status" value="1"/>
</dbReference>
<dbReference type="PANTHER" id="PTHR11825:SF44">
    <property type="entry name" value="BRANCHED-CHAIN-AMINO-ACID AMINOTRANSFERASE"/>
    <property type="match status" value="1"/>
</dbReference>
<organism evidence="15 16">
    <name type="scientific">Perkinsus olseni</name>
    <name type="common">Perkinsus atlanticus</name>
    <dbReference type="NCBI Taxonomy" id="32597"/>
    <lineage>
        <taxon>Eukaryota</taxon>
        <taxon>Sar</taxon>
        <taxon>Alveolata</taxon>
        <taxon>Perkinsozoa</taxon>
        <taxon>Perkinsea</taxon>
        <taxon>Perkinsida</taxon>
        <taxon>Perkinsidae</taxon>
        <taxon>Perkinsus</taxon>
    </lineage>
</organism>
<keyword evidence="3 12" id="KW-0032">Aminotransferase</keyword>
<dbReference type="Gene3D" id="1.20.1560.10">
    <property type="entry name" value="ABC transporter type 1, transmembrane domain"/>
    <property type="match status" value="1"/>
</dbReference>
<dbReference type="PROSITE" id="PS00770">
    <property type="entry name" value="AA_TRANSFER_CLASS_4"/>
    <property type="match status" value="1"/>
</dbReference>
<dbReference type="CDD" id="cd01557">
    <property type="entry name" value="BCAT_beta_family"/>
    <property type="match status" value="1"/>
</dbReference>
<dbReference type="InterPro" id="IPR036640">
    <property type="entry name" value="ABC1_TM_sf"/>
</dbReference>
<accession>A0A7J6UCI8</accession>